<accession>A0A3S5AN84</accession>
<evidence type="ECO:0000256" key="1">
    <source>
        <dbReference type="SAM" id="MobiDB-lite"/>
    </source>
</evidence>
<feature type="region of interest" description="Disordered" evidence="1">
    <location>
        <begin position="1"/>
        <end position="24"/>
    </location>
</feature>
<dbReference type="Proteomes" id="UP000784294">
    <property type="component" value="Unassembled WGS sequence"/>
</dbReference>
<dbReference type="EMBL" id="CAAALY010048097">
    <property type="protein sequence ID" value="VEL20808.1"/>
    <property type="molecule type" value="Genomic_DNA"/>
</dbReference>
<evidence type="ECO:0000313" key="3">
    <source>
        <dbReference type="Proteomes" id="UP000784294"/>
    </source>
</evidence>
<evidence type="ECO:0000313" key="2">
    <source>
        <dbReference type="EMBL" id="VEL20808.1"/>
    </source>
</evidence>
<comment type="caution">
    <text evidence="2">The sequence shown here is derived from an EMBL/GenBank/DDBJ whole genome shotgun (WGS) entry which is preliminary data.</text>
</comment>
<protein>
    <submittedName>
        <fullName evidence="2">Uncharacterized protein</fullName>
    </submittedName>
</protein>
<organism evidence="2 3">
    <name type="scientific">Protopolystoma xenopodis</name>
    <dbReference type="NCBI Taxonomy" id="117903"/>
    <lineage>
        <taxon>Eukaryota</taxon>
        <taxon>Metazoa</taxon>
        <taxon>Spiralia</taxon>
        <taxon>Lophotrochozoa</taxon>
        <taxon>Platyhelminthes</taxon>
        <taxon>Monogenea</taxon>
        <taxon>Polyopisthocotylea</taxon>
        <taxon>Polystomatidea</taxon>
        <taxon>Polystomatidae</taxon>
        <taxon>Protopolystoma</taxon>
    </lineage>
</organism>
<keyword evidence="3" id="KW-1185">Reference proteome</keyword>
<feature type="compositionally biased region" description="Basic and acidic residues" evidence="1">
    <location>
        <begin position="11"/>
        <end position="24"/>
    </location>
</feature>
<gene>
    <name evidence="2" type="ORF">PXEA_LOCUS14248</name>
</gene>
<sequence length="139" mass="15411">MASLMMARVDGVSERKRARPREYSATRRVPNNTDVCLRRAVCSPAPGDAVGSETDAFATEADSTRLGRSGVSGIHLLSQKCISLRENCPSKMRLFSRLEEYRGRGIGGGHVMCVNKTVTLRRTNRRHKVRNHVTLGQDV</sequence>
<proteinExistence type="predicted"/>
<dbReference type="AlphaFoldDB" id="A0A3S5AN84"/>
<reference evidence="2" key="1">
    <citation type="submission" date="2018-11" db="EMBL/GenBank/DDBJ databases">
        <authorList>
            <consortium name="Pathogen Informatics"/>
        </authorList>
    </citation>
    <scope>NUCLEOTIDE SEQUENCE</scope>
</reference>
<name>A0A3S5AN84_9PLAT</name>